<proteinExistence type="predicted"/>
<sequence>MMVAGLALALAGCATANTPAQTGPVRVVATTTQIADFSRAVAGEDGIVTALIRPNQSAHAFDPSARDLVALGEANALISNGLGLEPWLSSVEDASGFGGTLIVASADVTVMADDPHVWTSPRNALIMVANIIAGLQLARPDMSATFAKNGSAYEARLTLLDDWTTEAFASVPADQRILVTNHDSLAYFVRDYDIRFLGSILPGLDDNAEPSAADVDAIVQKIRASGAAAVFSENTVSAKLAATIAREAGVAVYSGDQALYADSLGGPGTAGATYIGATIHNVTVMVTAWGGSVPPLPEGLAP</sequence>
<evidence type="ECO:0000256" key="1">
    <source>
        <dbReference type="ARBA" id="ARBA00004196"/>
    </source>
</evidence>
<protein>
    <submittedName>
        <fullName evidence="5">Unannotated protein</fullName>
    </submittedName>
</protein>
<dbReference type="GO" id="GO:0030313">
    <property type="term" value="C:cell envelope"/>
    <property type="evidence" value="ECO:0007669"/>
    <property type="project" value="UniProtKB-SubCell"/>
</dbReference>
<comment type="subcellular location">
    <subcellularLocation>
        <location evidence="1">Cell envelope</location>
    </subcellularLocation>
</comment>
<dbReference type="GO" id="GO:0030001">
    <property type="term" value="P:metal ion transport"/>
    <property type="evidence" value="ECO:0007669"/>
    <property type="project" value="InterPro"/>
</dbReference>
<keyword evidence="4" id="KW-0732">Signal</keyword>
<evidence type="ECO:0000256" key="2">
    <source>
        <dbReference type="ARBA" id="ARBA00022448"/>
    </source>
</evidence>
<dbReference type="InterPro" id="IPR050492">
    <property type="entry name" value="Bact_metal-bind_prot9"/>
</dbReference>
<dbReference type="SUPFAM" id="SSF53807">
    <property type="entry name" value="Helical backbone' metal receptor"/>
    <property type="match status" value="1"/>
</dbReference>
<name>A0A6J7F9P8_9ZZZZ</name>
<dbReference type="PRINTS" id="PR00690">
    <property type="entry name" value="ADHESNFAMILY"/>
</dbReference>
<dbReference type="InterPro" id="IPR006128">
    <property type="entry name" value="Lipoprotein_PsaA-like"/>
</dbReference>
<dbReference type="Gene3D" id="3.40.50.1980">
    <property type="entry name" value="Nitrogenase molybdenum iron protein domain"/>
    <property type="match status" value="2"/>
</dbReference>
<evidence type="ECO:0000256" key="4">
    <source>
        <dbReference type="ARBA" id="ARBA00022729"/>
    </source>
</evidence>
<gene>
    <name evidence="5" type="ORF">UFOPK3516_00117</name>
</gene>
<evidence type="ECO:0000256" key="3">
    <source>
        <dbReference type="ARBA" id="ARBA00022723"/>
    </source>
</evidence>
<dbReference type="GO" id="GO:0046872">
    <property type="term" value="F:metal ion binding"/>
    <property type="evidence" value="ECO:0007669"/>
    <property type="project" value="UniProtKB-KW"/>
</dbReference>
<organism evidence="5">
    <name type="scientific">freshwater metagenome</name>
    <dbReference type="NCBI Taxonomy" id="449393"/>
    <lineage>
        <taxon>unclassified sequences</taxon>
        <taxon>metagenomes</taxon>
        <taxon>ecological metagenomes</taxon>
    </lineage>
</organism>
<dbReference type="PANTHER" id="PTHR42953">
    <property type="entry name" value="HIGH-AFFINITY ZINC UPTAKE SYSTEM PROTEIN ZNUA-RELATED"/>
    <property type="match status" value="1"/>
</dbReference>
<accession>A0A6J7F9P8</accession>
<dbReference type="AlphaFoldDB" id="A0A6J7F9P8"/>
<dbReference type="PRINTS" id="PR00691">
    <property type="entry name" value="ADHESINB"/>
</dbReference>
<dbReference type="PANTHER" id="PTHR42953:SF1">
    <property type="entry name" value="METAL-BINDING PROTEIN HI_0362-RELATED"/>
    <property type="match status" value="1"/>
</dbReference>
<dbReference type="InterPro" id="IPR006127">
    <property type="entry name" value="ZnuA-like"/>
</dbReference>
<dbReference type="Pfam" id="PF01297">
    <property type="entry name" value="ZnuA"/>
    <property type="match status" value="1"/>
</dbReference>
<evidence type="ECO:0000313" key="5">
    <source>
        <dbReference type="EMBL" id="CAB4888173.1"/>
    </source>
</evidence>
<dbReference type="EMBL" id="CAFBMB010000004">
    <property type="protein sequence ID" value="CAB4888173.1"/>
    <property type="molecule type" value="Genomic_DNA"/>
</dbReference>
<keyword evidence="2" id="KW-0813">Transport</keyword>
<reference evidence="5" key="1">
    <citation type="submission" date="2020-05" db="EMBL/GenBank/DDBJ databases">
        <authorList>
            <person name="Chiriac C."/>
            <person name="Salcher M."/>
            <person name="Ghai R."/>
            <person name="Kavagutti S V."/>
        </authorList>
    </citation>
    <scope>NUCLEOTIDE SEQUENCE</scope>
</reference>
<dbReference type="GO" id="GO:0007155">
    <property type="term" value="P:cell adhesion"/>
    <property type="evidence" value="ECO:0007669"/>
    <property type="project" value="InterPro"/>
</dbReference>
<dbReference type="InterPro" id="IPR006129">
    <property type="entry name" value="AdhesinB"/>
</dbReference>
<keyword evidence="3" id="KW-0479">Metal-binding</keyword>